<organism evidence="3">
    <name type="scientific">Ixodes ricinus</name>
    <name type="common">Common tick</name>
    <name type="synonym">Acarus ricinus</name>
    <dbReference type="NCBI Taxonomy" id="34613"/>
    <lineage>
        <taxon>Eukaryota</taxon>
        <taxon>Metazoa</taxon>
        <taxon>Ecdysozoa</taxon>
        <taxon>Arthropoda</taxon>
        <taxon>Chelicerata</taxon>
        <taxon>Arachnida</taxon>
        <taxon>Acari</taxon>
        <taxon>Parasitiformes</taxon>
        <taxon>Ixodida</taxon>
        <taxon>Ixodoidea</taxon>
        <taxon>Ixodidae</taxon>
        <taxon>Ixodinae</taxon>
        <taxon>Ixodes</taxon>
    </lineage>
</organism>
<feature type="compositionally biased region" description="Polar residues" evidence="1">
    <location>
        <begin position="91"/>
        <end position="105"/>
    </location>
</feature>
<dbReference type="EMBL" id="GIFC01006885">
    <property type="protein sequence ID" value="MXU88968.1"/>
    <property type="molecule type" value="Transcribed_RNA"/>
</dbReference>
<evidence type="ECO:0000256" key="1">
    <source>
        <dbReference type="SAM" id="MobiDB-lite"/>
    </source>
</evidence>
<evidence type="ECO:0000256" key="2">
    <source>
        <dbReference type="SAM" id="SignalP"/>
    </source>
</evidence>
<name>A0A6B0UBB8_IXORI</name>
<evidence type="ECO:0000313" key="3">
    <source>
        <dbReference type="EMBL" id="MXU88968.1"/>
    </source>
</evidence>
<feature type="signal peptide" evidence="2">
    <location>
        <begin position="1"/>
        <end position="18"/>
    </location>
</feature>
<protein>
    <submittedName>
        <fullName evidence="3">Putative secreted protein</fullName>
    </submittedName>
</protein>
<feature type="region of interest" description="Disordered" evidence="1">
    <location>
        <begin position="73"/>
        <end position="105"/>
    </location>
</feature>
<sequence>MLTLSFVQVLLIAALATTSPPSPGNLLHDPLTRDDSWIPTERVSTGPPMLSPTARLTRPDLDAYIFDAWQHASSGTSGDPCLRVRYKSPPRGTTSWGTTSFEKRC</sequence>
<accession>A0A6B0UBB8</accession>
<feature type="chain" id="PRO_5025623202" evidence="2">
    <location>
        <begin position="19"/>
        <end position="105"/>
    </location>
</feature>
<dbReference type="AlphaFoldDB" id="A0A6B0UBB8"/>
<keyword evidence="2" id="KW-0732">Signal</keyword>
<reference evidence="3" key="1">
    <citation type="submission" date="2019-12" db="EMBL/GenBank/DDBJ databases">
        <title>An insight into the sialome of adult female Ixodes ricinus ticks feeding for 6 days.</title>
        <authorList>
            <person name="Perner J."/>
            <person name="Ribeiro J.M.C."/>
        </authorList>
    </citation>
    <scope>NUCLEOTIDE SEQUENCE</scope>
    <source>
        <strain evidence="3">Semi-engorged</strain>
        <tissue evidence="3">Salivary glands</tissue>
    </source>
</reference>
<proteinExistence type="predicted"/>